<feature type="region of interest" description="Disordered" evidence="1">
    <location>
        <begin position="477"/>
        <end position="497"/>
    </location>
</feature>
<accession>A0A967B5X0</accession>
<dbReference type="PIRSF" id="PIRSF028431">
    <property type="entry name" value="UCP028431"/>
    <property type="match status" value="1"/>
</dbReference>
<organism evidence="4 5">
    <name type="scientific">Acetobacter estunensis</name>
    <dbReference type="NCBI Taxonomy" id="104097"/>
    <lineage>
        <taxon>Bacteria</taxon>
        <taxon>Pseudomonadati</taxon>
        <taxon>Pseudomonadota</taxon>
        <taxon>Alphaproteobacteria</taxon>
        <taxon>Acetobacterales</taxon>
        <taxon>Acetobacteraceae</taxon>
        <taxon>Acetobacter</taxon>
    </lineage>
</organism>
<evidence type="ECO:0000313" key="4">
    <source>
        <dbReference type="EMBL" id="NHO53400.1"/>
    </source>
</evidence>
<gene>
    <name evidence="4" type="ORF">GOB87_05405</name>
</gene>
<dbReference type="EMBL" id="WOTH01000007">
    <property type="protein sequence ID" value="NHO53400.1"/>
    <property type="molecule type" value="Genomic_DNA"/>
</dbReference>
<feature type="domain" description="Glycoamylase-like" evidence="3">
    <location>
        <begin position="225"/>
        <end position="460"/>
    </location>
</feature>
<keyword evidence="5" id="KW-1185">Reference proteome</keyword>
<dbReference type="Pfam" id="PF10091">
    <property type="entry name" value="Glycoamylase"/>
    <property type="match status" value="1"/>
</dbReference>
<evidence type="ECO:0000259" key="3">
    <source>
        <dbReference type="Pfam" id="PF10091"/>
    </source>
</evidence>
<protein>
    <submittedName>
        <fullName evidence="4">Tat pathway signal protein</fullName>
    </submittedName>
</protein>
<dbReference type="InterPro" id="IPR006311">
    <property type="entry name" value="TAT_signal"/>
</dbReference>
<dbReference type="PROSITE" id="PS51318">
    <property type="entry name" value="TAT"/>
    <property type="match status" value="1"/>
</dbReference>
<name>A0A967B5X0_9PROT</name>
<feature type="signal peptide" evidence="2">
    <location>
        <begin position="1"/>
        <end position="29"/>
    </location>
</feature>
<evidence type="ECO:0000256" key="2">
    <source>
        <dbReference type="SAM" id="SignalP"/>
    </source>
</evidence>
<dbReference type="InterPro" id="IPR016883">
    <property type="entry name" value="UCP028431"/>
</dbReference>
<comment type="caution">
    <text evidence="4">The sequence shown here is derived from an EMBL/GenBank/DDBJ whole genome shotgun (WGS) entry which is preliminary data.</text>
</comment>
<proteinExistence type="predicted"/>
<dbReference type="InterPro" id="IPR019282">
    <property type="entry name" value="Glycoamylase-like_cons_dom"/>
</dbReference>
<keyword evidence="2" id="KW-0732">Signal</keyword>
<dbReference type="Proteomes" id="UP000597459">
    <property type="component" value="Unassembled WGS sequence"/>
</dbReference>
<feature type="chain" id="PRO_5036895261" evidence="2">
    <location>
        <begin position="30"/>
        <end position="497"/>
    </location>
</feature>
<evidence type="ECO:0000256" key="1">
    <source>
        <dbReference type="SAM" id="MobiDB-lite"/>
    </source>
</evidence>
<dbReference type="AlphaFoldDB" id="A0A967B5X0"/>
<sequence length="497" mass="55612">MSVRRARLRASAAFMLLACAPAPLFPAQAAQDAPPPSSTTACSGNCSDAALIDDLEQRTFRWFWDASDPRTGLVPDRYPSPQTFASVASIGFGLTAYGIGASRHYITREDAADRTLVTLRYLSQLPQNDTPDDAAGFHGFFYHFLNNQTGLRFNHDIELSSIDTALLMQGVLFAQSFYDRDTSTEQQIRSLADQLYRNVDWQWMRRPDNRLSMGWSPEHQFIANYWEGYSEGMMVYILGLASPSSPLQAASWQAWISTNDKRWGDSNGQTFLNFAPLFGHQYSHAWIDFRGIQDEWVRTKNIDYFENSRRAAYAQRAYAIANPGKWQGYGANVWGLTASDGPGETDRDVDGQKRHFLSYSARGTGRDYTQDDGTIAPTAAAGSIAFAPEIVLPTLRNMKTLYGGQIYGRYGFVDAFNPTFKDGKSYWSDKEYVGIDQGPILLMIENWRSGLVWNVMKRSPYIRTGLERAGFQGGWLEKTTPPVTHSQATPVAAPSKG</sequence>
<evidence type="ECO:0000313" key="5">
    <source>
        <dbReference type="Proteomes" id="UP000597459"/>
    </source>
</evidence>
<reference evidence="4" key="1">
    <citation type="submission" date="2019-11" db="EMBL/GenBank/DDBJ databases">
        <title>Description of new Acetobacter species.</title>
        <authorList>
            <person name="Cleenwerck I."/>
            <person name="Sombolestani A.S."/>
        </authorList>
    </citation>
    <scope>NUCLEOTIDE SEQUENCE</scope>
    <source>
        <strain evidence="4">LMG 1626</strain>
    </source>
</reference>
<dbReference type="Gene3D" id="1.50.10.140">
    <property type="match status" value="1"/>
</dbReference>